<organism evidence="1 2">
    <name type="scientific">Flexivirga caeni</name>
    <dbReference type="NCBI Taxonomy" id="2294115"/>
    <lineage>
        <taxon>Bacteria</taxon>
        <taxon>Bacillati</taxon>
        <taxon>Actinomycetota</taxon>
        <taxon>Actinomycetes</taxon>
        <taxon>Micrococcales</taxon>
        <taxon>Dermacoccaceae</taxon>
        <taxon>Flexivirga</taxon>
    </lineage>
</organism>
<evidence type="ECO:0000313" key="1">
    <source>
        <dbReference type="EMBL" id="RNI22270.1"/>
    </source>
</evidence>
<protein>
    <recommendedName>
        <fullName evidence="3">Helicase XPB/Ssl2 N-terminal domain-containing protein</fullName>
    </recommendedName>
</protein>
<reference evidence="1 2" key="1">
    <citation type="submission" date="2018-11" db="EMBL/GenBank/DDBJ databases">
        <title>Draft genome of Simplicispira Flexivirga sp. BO-16.</title>
        <authorList>
            <person name="Im W.T."/>
        </authorList>
    </citation>
    <scope>NUCLEOTIDE SEQUENCE [LARGE SCALE GENOMIC DNA]</scope>
    <source>
        <strain evidence="1 2">BO-16</strain>
    </source>
</reference>
<sequence length="438" mass="47956">MVIEDDPSTQTRPTDHEALANLHTMLQLCAQGSIRCSAKTCRPSAATIALVRDHLQDGDFYSGEDIAAFAWPVLLQAGGLAKLAGSRLELTAKGRAAQKNPGAETIRLLWTRWASHGVIDEFSRIEHIKGQRAKNVLTAVARRRAAVASVLDTLPPGEWITIDDLFAKMRRTGPVFGIVRNDRAIWRLYICEPEYGSLGYSGFHEWSLLEGRYTLVILLEYAATLGLLDVELRPPAGARDDFRENWGTDELDALSRYDGLHAIRLNALGAYVTGQAERYAEPPHAAQDTSLTILPNCDVVATGALTAGDRMALSAYATETTEEIWSVSAESLLAAVAAGRPLEDFERFLAERGTHEVPAPMRNLLADARFAAARLRDRGTVRLVTCSDAATASHVATELRQHCRLVDERSLLITARQEAGFRRGLLRLGLAVPPPSET</sequence>
<dbReference type="OrthoDB" id="443235at2"/>
<accession>A0A3M9M9M8</accession>
<dbReference type="AlphaFoldDB" id="A0A3M9M9M8"/>
<proteinExistence type="predicted"/>
<comment type="caution">
    <text evidence="1">The sequence shown here is derived from an EMBL/GenBank/DDBJ whole genome shotgun (WGS) entry which is preliminary data.</text>
</comment>
<evidence type="ECO:0000313" key="2">
    <source>
        <dbReference type="Proteomes" id="UP000271678"/>
    </source>
</evidence>
<keyword evidence="2" id="KW-1185">Reference proteome</keyword>
<dbReference type="Proteomes" id="UP000271678">
    <property type="component" value="Unassembled WGS sequence"/>
</dbReference>
<name>A0A3M9M9M8_9MICO</name>
<dbReference type="EMBL" id="RJJQ01000008">
    <property type="protein sequence ID" value="RNI22270.1"/>
    <property type="molecule type" value="Genomic_DNA"/>
</dbReference>
<gene>
    <name evidence="1" type="ORF">EFY87_09880</name>
</gene>
<evidence type="ECO:0008006" key="3">
    <source>
        <dbReference type="Google" id="ProtNLM"/>
    </source>
</evidence>